<keyword evidence="3 6" id="KW-0812">Transmembrane</keyword>
<dbReference type="EMBL" id="MJIL01000083">
    <property type="protein sequence ID" value="OLQ74527.1"/>
    <property type="molecule type" value="Genomic_DNA"/>
</dbReference>
<evidence type="ECO:0000256" key="1">
    <source>
        <dbReference type="ARBA" id="ARBA00004651"/>
    </source>
</evidence>
<evidence type="ECO:0000256" key="6">
    <source>
        <dbReference type="SAM" id="Phobius"/>
    </source>
</evidence>
<feature type="transmembrane region" description="Helical" evidence="6">
    <location>
        <begin position="246"/>
        <end position="268"/>
    </location>
</feature>
<evidence type="ECO:0000256" key="2">
    <source>
        <dbReference type="ARBA" id="ARBA00022475"/>
    </source>
</evidence>
<dbReference type="Pfam" id="PF13440">
    <property type="entry name" value="Polysacc_synt_3"/>
    <property type="match status" value="1"/>
</dbReference>
<proteinExistence type="predicted"/>
<comment type="caution">
    <text evidence="7">The sequence shown here is derived from an EMBL/GenBank/DDBJ whole genome shotgun (WGS) entry which is preliminary data.</text>
</comment>
<dbReference type="STRING" id="1903952.BIT28_14030"/>
<feature type="transmembrane region" description="Helical" evidence="6">
    <location>
        <begin position="289"/>
        <end position="312"/>
    </location>
</feature>
<organism evidence="7 8">
    <name type="scientific">Photobacterium proteolyticum</name>
    <dbReference type="NCBI Taxonomy" id="1903952"/>
    <lineage>
        <taxon>Bacteria</taxon>
        <taxon>Pseudomonadati</taxon>
        <taxon>Pseudomonadota</taxon>
        <taxon>Gammaproteobacteria</taxon>
        <taxon>Vibrionales</taxon>
        <taxon>Vibrionaceae</taxon>
        <taxon>Photobacterium</taxon>
    </lineage>
</organism>
<accession>A0A1Q9GJA2</accession>
<feature type="transmembrane region" description="Helical" evidence="6">
    <location>
        <begin position="378"/>
        <end position="399"/>
    </location>
</feature>
<dbReference type="PANTHER" id="PTHR30250:SF11">
    <property type="entry name" value="O-ANTIGEN TRANSPORTER-RELATED"/>
    <property type="match status" value="1"/>
</dbReference>
<keyword evidence="2" id="KW-1003">Cell membrane</keyword>
<reference evidence="7 8" key="1">
    <citation type="submission" date="2016-09" db="EMBL/GenBank/DDBJ databases">
        <title>Photobacterium proteolyticum sp. nov. a protease producing bacterium isolated from ocean sediments of Laizhou Bay.</title>
        <authorList>
            <person name="Li Y."/>
        </authorList>
    </citation>
    <scope>NUCLEOTIDE SEQUENCE [LARGE SCALE GENOMIC DNA]</scope>
    <source>
        <strain evidence="7 8">13-12</strain>
    </source>
</reference>
<feature type="transmembrane region" description="Helical" evidence="6">
    <location>
        <begin position="78"/>
        <end position="103"/>
    </location>
</feature>
<name>A0A1Q9GJA2_9GAMM</name>
<dbReference type="InterPro" id="IPR050833">
    <property type="entry name" value="Poly_Biosynth_Transport"/>
</dbReference>
<feature type="transmembrane region" description="Helical" evidence="6">
    <location>
        <begin position="318"/>
        <end position="334"/>
    </location>
</feature>
<feature type="transmembrane region" description="Helical" evidence="6">
    <location>
        <begin position="44"/>
        <end position="66"/>
    </location>
</feature>
<evidence type="ECO:0000256" key="5">
    <source>
        <dbReference type="ARBA" id="ARBA00023136"/>
    </source>
</evidence>
<keyword evidence="4 6" id="KW-1133">Transmembrane helix</keyword>
<protein>
    <submittedName>
        <fullName evidence="7">Lipopolysaccharide biosynthesis protein</fullName>
    </submittedName>
</protein>
<feature type="transmembrane region" description="Helical" evidence="6">
    <location>
        <begin position="171"/>
        <end position="190"/>
    </location>
</feature>
<keyword evidence="5 6" id="KW-0472">Membrane</keyword>
<dbReference type="Proteomes" id="UP000186905">
    <property type="component" value="Unassembled WGS sequence"/>
</dbReference>
<keyword evidence="8" id="KW-1185">Reference proteome</keyword>
<dbReference type="GO" id="GO:0005886">
    <property type="term" value="C:plasma membrane"/>
    <property type="evidence" value="ECO:0007669"/>
    <property type="project" value="UniProtKB-SubCell"/>
</dbReference>
<evidence type="ECO:0000256" key="4">
    <source>
        <dbReference type="ARBA" id="ARBA00022989"/>
    </source>
</evidence>
<feature type="transmembrane region" description="Helical" evidence="6">
    <location>
        <begin position="411"/>
        <end position="431"/>
    </location>
</feature>
<feature type="transmembrane region" description="Helical" evidence="6">
    <location>
        <begin position="115"/>
        <end position="134"/>
    </location>
</feature>
<evidence type="ECO:0000313" key="7">
    <source>
        <dbReference type="EMBL" id="OLQ74527.1"/>
    </source>
</evidence>
<dbReference type="PANTHER" id="PTHR30250">
    <property type="entry name" value="PST FAMILY PREDICTED COLANIC ACID TRANSPORTER"/>
    <property type="match status" value="1"/>
</dbReference>
<evidence type="ECO:0000256" key="3">
    <source>
        <dbReference type="ARBA" id="ARBA00022692"/>
    </source>
</evidence>
<dbReference type="AlphaFoldDB" id="A0A1Q9GJA2"/>
<feature type="transmembrane region" description="Helical" evidence="6">
    <location>
        <begin position="355"/>
        <end position="372"/>
    </location>
</feature>
<feature type="transmembrane region" description="Helical" evidence="6">
    <location>
        <begin position="146"/>
        <end position="165"/>
    </location>
</feature>
<feature type="transmembrane region" description="Helical" evidence="6">
    <location>
        <begin position="202"/>
        <end position="226"/>
    </location>
</feature>
<comment type="subcellular location">
    <subcellularLocation>
        <location evidence="1">Cell membrane</location>
        <topology evidence="1">Multi-pass membrane protein</topology>
    </subcellularLocation>
</comment>
<evidence type="ECO:0000313" key="8">
    <source>
        <dbReference type="Proteomes" id="UP000186905"/>
    </source>
</evidence>
<gene>
    <name evidence="7" type="ORF">BIT28_14030</name>
</gene>
<feature type="transmembrane region" description="Helical" evidence="6">
    <location>
        <begin position="9"/>
        <end position="29"/>
    </location>
</feature>
<sequence>MMSALKQSAYYGVGIIMMKGVSLFMMPYVTSRLTPYEYGSLESLILLTDIGTIIIGFGIIESLYRYVGPSDGRKRSELISNCFLLSLIVALVASFLIWLMLPLLLANLPHEFEPYQIVLIAVPTLLEGLIAIPLTLMRMESLARKFCIYNVVKAIFQALVIIILLEAGYGIDALLIAGACSSVLLLFFLLKFQWAQMAGSAYLGYSLPLLKYSVPFVISNIGLFAITGLDRWVLADKVGVDTLAVYAIAAKFAMICALLMQPFALWWYPNRIKMLQQEQGRELCARNAILGTNLGIFFAVSLILTVPSFIYLFLPADYHLAANIVVGLILVSALKNASDLLNLGCFSGDSSQCQMWIQWLCSALAVAGYWLLIPQYSIWAAVFVLAGVYTVRLALFYYFSQTKLSLPYRHSDWLACVLIGAALYGISQVIYPALNLWAQLIVGGFLSLSMLVLLISIKVFPSITPSRLNFSAN</sequence>
<feature type="transmembrane region" description="Helical" evidence="6">
    <location>
        <begin position="437"/>
        <end position="457"/>
    </location>
</feature>